<dbReference type="AlphaFoldDB" id="A0A7J8TWJ5"/>
<gene>
    <name evidence="1" type="ORF">Goklo_026902</name>
</gene>
<protein>
    <submittedName>
        <fullName evidence="1">Uncharacterized protein</fullName>
    </submittedName>
</protein>
<sequence>MLEKVLPHAMLKAKPNLELRIRTLKKYWATECENDVSLDEMDVLATQLQSLKPNQDGSTFSKKKKKISD</sequence>
<dbReference type="Proteomes" id="UP000593573">
    <property type="component" value="Unassembled WGS sequence"/>
</dbReference>
<feature type="non-terminal residue" evidence="1">
    <location>
        <position position="1"/>
    </location>
</feature>
<dbReference type="OrthoDB" id="618098at2759"/>
<keyword evidence="2" id="KW-1185">Reference proteome</keyword>
<evidence type="ECO:0000313" key="1">
    <source>
        <dbReference type="EMBL" id="MBA0642531.1"/>
    </source>
</evidence>
<proteinExistence type="predicted"/>
<dbReference type="EMBL" id="JABFAB010000002">
    <property type="protein sequence ID" value="MBA0642531.1"/>
    <property type="molecule type" value="Genomic_DNA"/>
</dbReference>
<reference evidence="1 2" key="1">
    <citation type="journal article" date="2019" name="Genome Biol. Evol.">
        <title>Insights into the evolution of the New World diploid cottons (Gossypium, subgenus Houzingenia) based on genome sequencing.</title>
        <authorList>
            <person name="Grover C.E."/>
            <person name="Arick M.A. 2nd"/>
            <person name="Thrash A."/>
            <person name="Conover J.L."/>
            <person name="Sanders W.S."/>
            <person name="Peterson D.G."/>
            <person name="Frelichowski J.E."/>
            <person name="Scheffler J.A."/>
            <person name="Scheffler B.E."/>
            <person name="Wendel J.F."/>
        </authorList>
    </citation>
    <scope>NUCLEOTIDE SEQUENCE [LARGE SCALE GENOMIC DNA]</scope>
    <source>
        <strain evidence="1">57</strain>
        <tissue evidence="1">Leaf</tissue>
    </source>
</reference>
<name>A0A7J8TWJ5_9ROSI</name>
<comment type="caution">
    <text evidence="1">The sequence shown here is derived from an EMBL/GenBank/DDBJ whole genome shotgun (WGS) entry which is preliminary data.</text>
</comment>
<accession>A0A7J8TWJ5</accession>
<organism evidence="1 2">
    <name type="scientific">Gossypium klotzschianum</name>
    <dbReference type="NCBI Taxonomy" id="34286"/>
    <lineage>
        <taxon>Eukaryota</taxon>
        <taxon>Viridiplantae</taxon>
        <taxon>Streptophyta</taxon>
        <taxon>Embryophyta</taxon>
        <taxon>Tracheophyta</taxon>
        <taxon>Spermatophyta</taxon>
        <taxon>Magnoliopsida</taxon>
        <taxon>eudicotyledons</taxon>
        <taxon>Gunneridae</taxon>
        <taxon>Pentapetalae</taxon>
        <taxon>rosids</taxon>
        <taxon>malvids</taxon>
        <taxon>Malvales</taxon>
        <taxon>Malvaceae</taxon>
        <taxon>Malvoideae</taxon>
        <taxon>Gossypium</taxon>
    </lineage>
</organism>
<evidence type="ECO:0000313" key="2">
    <source>
        <dbReference type="Proteomes" id="UP000593573"/>
    </source>
</evidence>